<dbReference type="SUPFAM" id="SSF55895">
    <property type="entry name" value="Ribonuclease Rh-like"/>
    <property type="match status" value="1"/>
</dbReference>
<dbReference type="AlphaFoldDB" id="A0AA39MB48"/>
<evidence type="ECO:0008006" key="4">
    <source>
        <dbReference type="Google" id="ProtNLM"/>
    </source>
</evidence>
<evidence type="ECO:0000313" key="2">
    <source>
        <dbReference type="EMBL" id="KAK0428266.1"/>
    </source>
</evidence>
<feature type="chain" id="PRO_5041289451" description="SCP domain-containing protein" evidence="1">
    <location>
        <begin position="17"/>
        <end position="349"/>
    </location>
</feature>
<gene>
    <name evidence="2" type="ORF">QR680_010702</name>
</gene>
<dbReference type="GO" id="GO:0003723">
    <property type="term" value="F:RNA binding"/>
    <property type="evidence" value="ECO:0007669"/>
    <property type="project" value="InterPro"/>
</dbReference>
<evidence type="ECO:0000256" key="1">
    <source>
        <dbReference type="SAM" id="SignalP"/>
    </source>
</evidence>
<keyword evidence="1" id="KW-0732">Signal</keyword>
<dbReference type="Proteomes" id="UP001175271">
    <property type="component" value="Unassembled WGS sequence"/>
</dbReference>
<keyword evidence="3" id="KW-1185">Reference proteome</keyword>
<dbReference type="GO" id="GO:0033897">
    <property type="term" value="F:ribonuclease T2 activity"/>
    <property type="evidence" value="ECO:0007669"/>
    <property type="project" value="InterPro"/>
</dbReference>
<dbReference type="InterPro" id="IPR036430">
    <property type="entry name" value="RNase_T2-like_sf"/>
</dbReference>
<organism evidence="2 3">
    <name type="scientific">Steinernema hermaphroditum</name>
    <dbReference type="NCBI Taxonomy" id="289476"/>
    <lineage>
        <taxon>Eukaryota</taxon>
        <taxon>Metazoa</taxon>
        <taxon>Ecdysozoa</taxon>
        <taxon>Nematoda</taxon>
        <taxon>Chromadorea</taxon>
        <taxon>Rhabditida</taxon>
        <taxon>Tylenchina</taxon>
        <taxon>Panagrolaimomorpha</taxon>
        <taxon>Strongyloidoidea</taxon>
        <taxon>Steinernematidae</taxon>
        <taxon>Steinernema</taxon>
    </lineage>
</organism>
<comment type="caution">
    <text evidence="2">The sequence shown here is derived from an EMBL/GenBank/DDBJ whole genome shotgun (WGS) entry which is preliminary data.</text>
</comment>
<evidence type="ECO:0000313" key="3">
    <source>
        <dbReference type="Proteomes" id="UP001175271"/>
    </source>
</evidence>
<dbReference type="Gene3D" id="3.90.730.10">
    <property type="entry name" value="Ribonuclease T2-like"/>
    <property type="match status" value="1"/>
</dbReference>
<reference evidence="2" key="1">
    <citation type="submission" date="2023-06" db="EMBL/GenBank/DDBJ databases">
        <title>Genomic analysis of the entomopathogenic nematode Steinernema hermaphroditum.</title>
        <authorList>
            <person name="Schwarz E.M."/>
            <person name="Heppert J.K."/>
            <person name="Baniya A."/>
            <person name="Schwartz H.T."/>
            <person name="Tan C.-H."/>
            <person name="Antoshechkin I."/>
            <person name="Sternberg P.W."/>
            <person name="Goodrich-Blair H."/>
            <person name="Dillman A.R."/>
        </authorList>
    </citation>
    <scope>NUCLEOTIDE SEQUENCE</scope>
    <source>
        <strain evidence="2">PS9179</strain>
        <tissue evidence="2">Whole animal</tissue>
    </source>
</reference>
<sequence>MANMFLLIVWLACAKAASEPPLSKVSISKPPTIFDLDKKLHPNESIIQVQEDFEELPSAEKTEGFDFEDANRTLESAGRIDDDKNRQAPAFAVSEPSLLAFLRANFTSLSNSRTDEQFWTYEYAAHCAAYTQDQYFRFVKLAYFDPQVQKVLTQLERVMKAWKQPFNIGTLVKTVAKNKSMIWQCREDNGRSSLYQMIFCLDGNLKYQNCFSEHSIKCDYPENVESDGDYKNGGGCPQAMERNWGNTLHLCEKVLEKLEKLTTPLSSYDIKYLVNRVAKNKSMIWQCREDNGTSFLDQVIFCLDGHLKYRNCFSEHSIKCNHQKMVNFGNRKPLRSLDATDDRNASNEI</sequence>
<protein>
    <recommendedName>
        <fullName evidence="4">SCP domain-containing protein</fullName>
    </recommendedName>
</protein>
<dbReference type="EMBL" id="JAUCMV010000001">
    <property type="protein sequence ID" value="KAK0428266.1"/>
    <property type="molecule type" value="Genomic_DNA"/>
</dbReference>
<proteinExistence type="predicted"/>
<accession>A0AA39MB48</accession>
<feature type="signal peptide" evidence="1">
    <location>
        <begin position="1"/>
        <end position="16"/>
    </location>
</feature>
<name>A0AA39MB48_9BILA</name>